<sequence>MSIIIIGVGNADFAAMEFLDADNRMLRSYTGEEAVRDIVQFVPFREFRSAPKETLAKAVLAELPQQVVQFFKHQNLPPLNSEPA</sequence>
<dbReference type="GO" id="GO:0005886">
    <property type="term" value="C:plasma membrane"/>
    <property type="evidence" value="ECO:0007669"/>
    <property type="project" value="TreeGrafter"/>
</dbReference>
<dbReference type="InterPro" id="IPR010734">
    <property type="entry name" value="Copine_C"/>
</dbReference>
<dbReference type="AlphaFoldDB" id="A0A8C5RJQ4"/>
<reference evidence="2" key="1">
    <citation type="submission" date="2025-08" db="UniProtKB">
        <authorList>
            <consortium name="Ensembl"/>
        </authorList>
    </citation>
    <scope>IDENTIFICATION</scope>
</reference>
<keyword evidence="3" id="KW-1185">Reference proteome</keyword>
<proteinExistence type="predicted"/>
<dbReference type="Ensembl" id="ENSLLTT00000003603.1">
    <property type="protein sequence ID" value="ENSLLTP00000003463.1"/>
    <property type="gene ID" value="ENSLLTG00000002611.1"/>
</dbReference>
<name>A0A8C5RJQ4_LATLA</name>
<dbReference type="PANTHER" id="PTHR10857:SF3">
    <property type="entry name" value="COPINE-2"/>
    <property type="match status" value="1"/>
</dbReference>
<organism evidence="2 3">
    <name type="scientific">Laticauda laticaudata</name>
    <name type="common">Blue-ringed sea krait</name>
    <name type="synonym">Blue-lipped sea krait</name>
    <dbReference type="NCBI Taxonomy" id="8630"/>
    <lineage>
        <taxon>Eukaryota</taxon>
        <taxon>Metazoa</taxon>
        <taxon>Chordata</taxon>
        <taxon>Craniata</taxon>
        <taxon>Vertebrata</taxon>
        <taxon>Euteleostomi</taxon>
        <taxon>Lepidosauria</taxon>
        <taxon>Squamata</taxon>
        <taxon>Bifurcata</taxon>
        <taxon>Unidentata</taxon>
        <taxon>Episquamata</taxon>
        <taxon>Toxicofera</taxon>
        <taxon>Serpentes</taxon>
        <taxon>Colubroidea</taxon>
        <taxon>Elapidae</taxon>
        <taxon>Laticaudinae</taxon>
        <taxon>Laticauda</taxon>
    </lineage>
</organism>
<reference evidence="2" key="2">
    <citation type="submission" date="2025-09" db="UniProtKB">
        <authorList>
            <consortium name="Ensembl"/>
        </authorList>
    </citation>
    <scope>IDENTIFICATION</scope>
</reference>
<protein>
    <recommendedName>
        <fullName evidence="1">Copine C-terminal domain-containing protein</fullName>
    </recommendedName>
</protein>
<evidence type="ECO:0000313" key="2">
    <source>
        <dbReference type="Ensembl" id="ENSLLTP00000003463.1"/>
    </source>
</evidence>
<dbReference type="Pfam" id="PF07002">
    <property type="entry name" value="Copine"/>
    <property type="match status" value="1"/>
</dbReference>
<evidence type="ECO:0000313" key="3">
    <source>
        <dbReference type="Proteomes" id="UP000694406"/>
    </source>
</evidence>
<accession>A0A8C5RJQ4</accession>
<dbReference type="GeneTree" id="ENSGT00940000157653"/>
<dbReference type="PANTHER" id="PTHR10857">
    <property type="entry name" value="COPINE"/>
    <property type="match status" value="1"/>
</dbReference>
<evidence type="ECO:0000259" key="1">
    <source>
        <dbReference type="Pfam" id="PF07002"/>
    </source>
</evidence>
<dbReference type="InterPro" id="IPR045052">
    <property type="entry name" value="Copine"/>
</dbReference>
<feature type="domain" description="Copine C-terminal" evidence="1">
    <location>
        <begin position="1"/>
        <end position="78"/>
    </location>
</feature>
<dbReference type="Proteomes" id="UP000694406">
    <property type="component" value="Unplaced"/>
</dbReference>
<dbReference type="GO" id="GO:0071277">
    <property type="term" value="P:cellular response to calcium ion"/>
    <property type="evidence" value="ECO:0007669"/>
    <property type="project" value="TreeGrafter"/>
</dbReference>
<dbReference type="GO" id="GO:0005544">
    <property type="term" value="F:calcium-dependent phospholipid binding"/>
    <property type="evidence" value="ECO:0007669"/>
    <property type="project" value="InterPro"/>
</dbReference>